<gene>
    <name evidence="4" type="primary">iolG_9</name>
    <name evidence="4" type="ORF">Rcae01_02255</name>
</gene>
<dbReference type="RefSeq" id="WP_345683715.1">
    <property type="nucleotide sequence ID" value="NZ_BAABRO010000004.1"/>
</dbReference>
<keyword evidence="5" id="KW-1185">Reference proteome</keyword>
<dbReference type="SUPFAM" id="SSF55347">
    <property type="entry name" value="Glyceraldehyde-3-phosphate dehydrogenase-like, C-terminal domain"/>
    <property type="match status" value="1"/>
</dbReference>
<dbReference type="EMBL" id="BAABRO010000004">
    <property type="protein sequence ID" value="GAA5506802.1"/>
    <property type="molecule type" value="Genomic_DNA"/>
</dbReference>
<dbReference type="Pfam" id="PF19051">
    <property type="entry name" value="GFO_IDH_MocA_C2"/>
    <property type="match status" value="1"/>
</dbReference>
<evidence type="ECO:0000259" key="3">
    <source>
        <dbReference type="Pfam" id="PF19051"/>
    </source>
</evidence>
<feature type="chain" id="PRO_5047202225" evidence="1">
    <location>
        <begin position="27"/>
        <end position="451"/>
    </location>
</feature>
<comment type="caution">
    <text evidence="4">The sequence shown here is derived from an EMBL/GenBank/DDBJ whole genome shotgun (WGS) entry which is preliminary data.</text>
</comment>
<feature type="signal peptide" evidence="1">
    <location>
        <begin position="1"/>
        <end position="26"/>
    </location>
</feature>
<dbReference type="PROSITE" id="PS51318">
    <property type="entry name" value="TAT"/>
    <property type="match status" value="1"/>
</dbReference>
<dbReference type="Gene3D" id="3.30.360.10">
    <property type="entry name" value="Dihydrodipicolinate Reductase, domain 2"/>
    <property type="match status" value="1"/>
</dbReference>
<evidence type="ECO:0000313" key="5">
    <source>
        <dbReference type="Proteomes" id="UP001416858"/>
    </source>
</evidence>
<dbReference type="Pfam" id="PF01408">
    <property type="entry name" value="GFO_IDH_MocA"/>
    <property type="match status" value="1"/>
</dbReference>
<keyword evidence="1" id="KW-0732">Signal</keyword>
<sequence length="451" mass="49674">MNRALHINRRQLLASSLATVATAATAKPLLALSANDRMKVAFIGVGGRGGANLSAISASGAVDVVGLCDVDSRFVDHAATRFSGAKKFADFRKLYDAIGNEIDAVVVSTTEHTHAYATMPALQLGKHVYCEKPLAYNVYETRRIAEAAADAGVVTQMGTQIHASANFRRVVELIQSGAIGDVSEAHVWVSRAWGYQSQADATKHRDRLFVNNRPQGAMKPPAHLDWDLWLGPAPKRPFHEVYFPGPNWYRWWDFGNGTMSDLGSHWNDLPFWALKLDAPQSVESFGLPPHPEIAPASMTAVYEYGQRGDLPPVTLTWYQGTHKPELWTQNAIPRWDSGVLFVGSKGMLLSDYGKHVLLPESDFADFERPEPFIADSPGHHQEWLLACRGEGETGSPFASYAGPLTEANHLGNVAYRVGKKIIWNRDTMECVGCPEAEPFLRREPRAGWSLG</sequence>
<name>A0ABP9VNN3_9BACT</name>
<dbReference type="SUPFAM" id="SSF51735">
    <property type="entry name" value="NAD(P)-binding Rossmann-fold domains"/>
    <property type="match status" value="1"/>
</dbReference>
<evidence type="ECO:0000313" key="4">
    <source>
        <dbReference type="EMBL" id="GAA5506802.1"/>
    </source>
</evidence>
<dbReference type="Proteomes" id="UP001416858">
    <property type="component" value="Unassembled WGS sequence"/>
</dbReference>
<dbReference type="InterPro" id="IPR006311">
    <property type="entry name" value="TAT_signal"/>
</dbReference>
<dbReference type="PANTHER" id="PTHR43818:SF10">
    <property type="entry name" value="NADH-DEPENDENT DEHYDROGENASE-RELATED"/>
    <property type="match status" value="1"/>
</dbReference>
<evidence type="ECO:0000256" key="1">
    <source>
        <dbReference type="SAM" id="SignalP"/>
    </source>
</evidence>
<proteinExistence type="predicted"/>
<protein>
    <submittedName>
        <fullName evidence="4">Inositol 2-dehydrogenase/D-chiro-inositol 3-dehydrogenase</fullName>
    </submittedName>
</protein>
<dbReference type="InterPro" id="IPR043906">
    <property type="entry name" value="Gfo/Idh/MocA_OxRdtase_bact_C"/>
</dbReference>
<accession>A0ABP9VNN3</accession>
<reference evidence="4 5" key="1">
    <citation type="submission" date="2024-02" db="EMBL/GenBank/DDBJ databases">
        <title>Rhodopirellula caenicola NBRC 110016.</title>
        <authorList>
            <person name="Ichikawa N."/>
            <person name="Katano-Makiyama Y."/>
            <person name="Hidaka K."/>
        </authorList>
    </citation>
    <scope>NUCLEOTIDE SEQUENCE [LARGE SCALE GENOMIC DNA]</scope>
    <source>
        <strain evidence="4 5">NBRC 110016</strain>
    </source>
</reference>
<dbReference type="InterPro" id="IPR050463">
    <property type="entry name" value="Gfo/Idh/MocA_oxidrdct_glycsds"/>
</dbReference>
<organism evidence="4 5">
    <name type="scientific">Novipirellula caenicola</name>
    <dbReference type="NCBI Taxonomy" id="1536901"/>
    <lineage>
        <taxon>Bacteria</taxon>
        <taxon>Pseudomonadati</taxon>
        <taxon>Planctomycetota</taxon>
        <taxon>Planctomycetia</taxon>
        <taxon>Pirellulales</taxon>
        <taxon>Pirellulaceae</taxon>
        <taxon>Novipirellula</taxon>
    </lineage>
</organism>
<feature type="domain" description="Gfo/Idh/MocA-like oxidoreductase N-terminal" evidence="2">
    <location>
        <begin position="38"/>
        <end position="158"/>
    </location>
</feature>
<dbReference type="PANTHER" id="PTHR43818">
    <property type="entry name" value="BCDNA.GH03377"/>
    <property type="match status" value="1"/>
</dbReference>
<dbReference type="Gene3D" id="3.40.50.720">
    <property type="entry name" value="NAD(P)-binding Rossmann-like Domain"/>
    <property type="match status" value="1"/>
</dbReference>
<evidence type="ECO:0000259" key="2">
    <source>
        <dbReference type="Pfam" id="PF01408"/>
    </source>
</evidence>
<feature type="domain" description="Gfo/Idh/MocA-like oxidoreductase bacterial type C-terminal" evidence="3">
    <location>
        <begin position="216"/>
        <end position="277"/>
    </location>
</feature>
<dbReference type="InterPro" id="IPR036291">
    <property type="entry name" value="NAD(P)-bd_dom_sf"/>
</dbReference>
<dbReference type="InterPro" id="IPR000683">
    <property type="entry name" value="Gfo/Idh/MocA-like_OxRdtase_N"/>
</dbReference>